<comment type="caution">
    <text evidence="1">The sequence shown here is derived from an EMBL/GenBank/DDBJ whole genome shotgun (WGS) entry which is preliminary data.</text>
</comment>
<gene>
    <name evidence="1" type="ORF">K7432_018445</name>
</gene>
<protein>
    <submittedName>
        <fullName evidence="1">Uncharacterized protein</fullName>
    </submittedName>
</protein>
<name>A0ABR2WC64_9FUNG</name>
<organism evidence="1 2">
    <name type="scientific">Basidiobolus ranarum</name>
    <dbReference type="NCBI Taxonomy" id="34480"/>
    <lineage>
        <taxon>Eukaryota</taxon>
        <taxon>Fungi</taxon>
        <taxon>Fungi incertae sedis</taxon>
        <taxon>Zoopagomycota</taxon>
        <taxon>Entomophthoromycotina</taxon>
        <taxon>Basidiobolomycetes</taxon>
        <taxon>Basidiobolales</taxon>
        <taxon>Basidiobolaceae</taxon>
        <taxon>Basidiobolus</taxon>
    </lineage>
</organism>
<keyword evidence="2" id="KW-1185">Reference proteome</keyword>
<evidence type="ECO:0000313" key="2">
    <source>
        <dbReference type="Proteomes" id="UP001479436"/>
    </source>
</evidence>
<evidence type="ECO:0000313" key="1">
    <source>
        <dbReference type="EMBL" id="KAK9738359.1"/>
    </source>
</evidence>
<sequence length="189" mass="21269">MTSILPGCTEPNFVVTPIHPTSSNETGLGPFLATKPEEAAMDSNSFVYYNSRGESIVDFTLELEIVRNCLGKIALQRRTFERRGSIDSINTNSSIVEDDSDIEDSAPMERRVLPTNVSFLLKELDGCLDNMKKCREHRNKKGNDKEPNNASKERIVERESEVKSRNLWISQENIAKRSLYCGIVGWLGV</sequence>
<proteinExistence type="predicted"/>
<accession>A0ABR2WC64</accession>
<reference evidence="1 2" key="1">
    <citation type="submission" date="2023-04" db="EMBL/GenBank/DDBJ databases">
        <title>Genome of Basidiobolus ranarum AG-B5.</title>
        <authorList>
            <person name="Stajich J.E."/>
            <person name="Carter-House D."/>
            <person name="Gryganskyi A."/>
        </authorList>
    </citation>
    <scope>NUCLEOTIDE SEQUENCE [LARGE SCALE GENOMIC DNA]</scope>
    <source>
        <strain evidence="1 2">AG-B5</strain>
    </source>
</reference>
<dbReference type="EMBL" id="JASJQH010006031">
    <property type="protein sequence ID" value="KAK9738359.1"/>
    <property type="molecule type" value="Genomic_DNA"/>
</dbReference>
<dbReference type="Proteomes" id="UP001479436">
    <property type="component" value="Unassembled WGS sequence"/>
</dbReference>